<sequence length="253" mass="28052">MQVWRDHKLLCGPDGFLKLQSAPITSEEHALLVRFATVQHSALLSYLEDLPGAQQRAPKVALLTLSGFVEVIAKLAAGSFTRTSLSDLNAALHRWNSFEYSSFTVLRAGMCSGVRMASENDAAFDLDGKIIAAYYNINWCKAVRGPGLPPPIRAMHICAFLQGIVIWHSALRHFHEHIDDRREELTAQQMAATLERTVNSILPHIYMASQFHADVLTRNLVSWTAGIPAVAHLRAVMGFDDSKKRITTFTVSA</sequence>
<dbReference type="EMBL" id="PJQD01000026">
    <property type="protein sequence ID" value="POY74262.1"/>
    <property type="molecule type" value="Genomic_DNA"/>
</dbReference>
<keyword evidence="2" id="KW-1185">Reference proteome</keyword>
<comment type="caution">
    <text evidence="1">The sequence shown here is derived from an EMBL/GenBank/DDBJ whole genome shotgun (WGS) entry which is preliminary data.</text>
</comment>
<proteinExistence type="predicted"/>
<protein>
    <submittedName>
        <fullName evidence="1">Uncharacterized protein</fullName>
    </submittedName>
</protein>
<dbReference type="AlphaFoldDB" id="A0A2S5BBW7"/>
<organism evidence="1 2">
    <name type="scientific">Rhodotorula taiwanensis</name>
    <dbReference type="NCBI Taxonomy" id="741276"/>
    <lineage>
        <taxon>Eukaryota</taxon>
        <taxon>Fungi</taxon>
        <taxon>Dikarya</taxon>
        <taxon>Basidiomycota</taxon>
        <taxon>Pucciniomycotina</taxon>
        <taxon>Microbotryomycetes</taxon>
        <taxon>Sporidiobolales</taxon>
        <taxon>Sporidiobolaceae</taxon>
        <taxon>Rhodotorula</taxon>
    </lineage>
</organism>
<gene>
    <name evidence="1" type="ORF">BMF94_2700</name>
</gene>
<evidence type="ECO:0000313" key="2">
    <source>
        <dbReference type="Proteomes" id="UP000237144"/>
    </source>
</evidence>
<evidence type="ECO:0000313" key="1">
    <source>
        <dbReference type="EMBL" id="POY74262.1"/>
    </source>
</evidence>
<name>A0A2S5BBW7_9BASI</name>
<accession>A0A2S5BBW7</accession>
<dbReference type="Proteomes" id="UP000237144">
    <property type="component" value="Unassembled WGS sequence"/>
</dbReference>
<reference evidence="1 2" key="1">
    <citation type="journal article" date="2018" name="Front. Microbiol.">
        <title>Prospects for Fungal Bioremediation of Acidic Radioactive Waste Sites: Characterization and Genome Sequence of Rhodotorula taiwanensis MD1149.</title>
        <authorList>
            <person name="Tkavc R."/>
            <person name="Matrosova V.Y."/>
            <person name="Grichenko O.E."/>
            <person name="Gostincar C."/>
            <person name="Volpe R.P."/>
            <person name="Klimenkova P."/>
            <person name="Gaidamakova E.K."/>
            <person name="Zhou C.E."/>
            <person name="Stewart B.J."/>
            <person name="Lyman M.G."/>
            <person name="Malfatti S.A."/>
            <person name="Rubinfeld B."/>
            <person name="Courtot M."/>
            <person name="Singh J."/>
            <person name="Dalgard C.L."/>
            <person name="Hamilton T."/>
            <person name="Frey K.G."/>
            <person name="Gunde-Cimerman N."/>
            <person name="Dugan L."/>
            <person name="Daly M.J."/>
        </authorList>
    </citation>
    <scope>NUCLEOTIDE SEQUENCE [LARGE SCALE GENOMIC DNA]</scope>
    <source>
        <strain evidence="1 2">MD1149</strain>
    </source>
</reference>